<evidence type="ECO:0000313" key="3">
    <source>
        <dbReference type="EMBL" id="CAF3685621.1"/>
    </source>
</evidence>
<evidence type="ECO:0000313" key="1">
    <source>
        <dbReference type="EMBL" id="CAF0905640.1"/>
    </source>
</evidence>
<gene>
    <name evidence="2" type="ORF">GPM918_LOCUS33420</name>
    <name evidence="1" type="ORF">OVA965_LOCUS9853</name>
    <name evidence="4" type="ORF">SRO942_LOCUS34103</name>
    <name evidence="3" type="ORF">TMI583_LOCUS9849</name>
</gene>
<dbReference type="AlphaFoldDB" id="A0A815LCS1"/>
<protein>
    <submittedName>
        <fullName evidence="2">Uncharacterized protein</fullName>
    </submittedName>
</protein>
<dbReference type="InterPro" id="IPR011042">
    <property type="entry name" value="6-blade_b-propeller_TolB-like"/>
</dbReference>
<comment type="caution">
    <text evidence="2">The sequence shown here is derived from an EMBL/GenBank/DDBJ whole genome shotgun (WGS) entry which is preliminary data.</text>
</comment>
<dbReference type="EMBL" id="CAJOBA010003548">
    <property type="protein sequence ID" value="CAF3685621.1"/>
    <property type="molecule type" value="Genomic_DNA"/>
</dbReference>
<dbReference type="Proteomes" id="UP000663829">
    <property type="component" value="Unassembled WGS sequence"/>
</dbReference>
<dbReference type="EMBL" id="CAJNOQ010017772">
    <property type="protein sequence ID" value="CAF1407532.1"/>
    <property type="molecule type" value="Genomic_DNA"/>
</dbReference>
<evidence type="ECO:0000313" key="2">
    <source>
        <dbReference type="EMBL" id="CAF1407532.1"/>
    </source>
</evidence>
<dbReference type="EMBL" id="CAJNOK010003547">
    <property type="protein sequence ID" value="CAF0905640.1"/>
    <property type="molecule type" value="Genomic_DNA"/>
</dbReference>
<sequence length="337" mass="37206">MTQNQSTSYAALNSYSNGSCQVFFQFPTSFDVVDSPNSTLYLFQSLPNRTIINNTFPCCSNLTWLLSKVKTATKQPTQVISQPTFLVIDDNNYIVTVSQNDTLIQMNPKNLTIMHTATVKSQSRSLSYVNGLYYVGSGNSTSYALDVYYTKNVSLVTDLSGPSSYFGAPKQAVFLYNNTVMVLVTQLPSNSSVLFYQINSSINYTLINKLVLNISVAYGLSRIDDYSIYLTTSNSNSYIYKLSTTGILQEWTLTQFAGRTTAGNTPAGTAIDSCNRLWVIMKGAGVWIYDQTGILIGTWSGSTTLSDIVVTIGYNVYLADNGNNKIWSYQPNIQCTS</sequence>
<name>A0A815LCS1_9BILA</name>
<dbReference type="Proteomes" id="UP000682733">
    <property type="component" value="Unassembled WGS sequence"/>
</dbReference>
<dbReference type="SUPFAM" id="SSF63829">
    <property type="entry name" value="Calcium-dependent phosphotriesterase"/>
    <property type="match status" value="1"/>
</dbReference>
<dbReference type="Proteomes" id="UP000681722">
    <property type="component" value="Unassembled WGS sequence"/>
</dbReference>
<keyword evidence="5" id="KW-1185">Reference proteome</keyword>
<dbReference type="Gene3D" id="2.120.10.30">
    <property type="entry name" value="TolB, C-terminal domain"/>
    <property type="match status" value="1"/>
</dbReference>
<organism evidence="2 5">
    <name type="scientific">Didymodactylos carnosus</name>
    <dbReference type="NCBI Taxonomy" id="1234261"/>
    <lineage>
        <taxon>Eukaryota</taxon>
        <taxon>Metazoa</taxon>
        <taxon>Spiralia</taxon>
        <taxon>Gnathifera</taxon>
        <taxon>Rotifera</taxon>
        <taxon>Eurotatoria</taxon>
        <taxon>Bdelloidea</taxon>
        <taxon>Philodinida</taxon>
        <taxon>Philodinidae</taxon>
        <taxon>Didymodactylos</taxon>
    </lineage>
</organism>
<dbReference type="EMBL" id="CAJOBC010083196">
    <property type="protein sequence ID" value="CAF4298070.1"/>
    <property type="molecule type" value="Genomic_DNA"/>
</dbReference>
<dbReference type="OrthoDB" id="10037314at2759"/>
<proteinExistence type="predicted"/>
<accession>A0A815LCS1</accession>
<evidence type="ECO:0000313" key="4">
    <source>
        <dbReference type="EMBL" id="CAF4298070.1"/>
    </source>
</evidence>
<dbReference type="Proteomes" id="UP000677228">
    <property type="component" value="Unassembled WGS sequence"/>
</dbReference>
<reference evidence="2" key="1">
    <citation type="submission" date="2021-02" db="EMBL/GenBank/DDBJ databases">
        <authorList>
            <person name="Nowell W R."/>
        </authorList>
    </citation>
    <scope>NUCLEOTIDE SEQUENCE</scope>
</reference>
<evidence type="ECO:0000313" key="5">
    <source>
        <dbReference type="Proteomes" id="UP000663829"/>
    </source>
</evidence>